<feature type="transmembrane region" description="Helical" evidence="6">
    <location>
        <begin position="192"/>
        <end position="215"/>
    </location>
</feature>
<gene>
    <name evidence="7" type="ORF">DNHGIG_34160</name>
</gene>
<feature type="transmembrane region" description="Helical" evidence="6">
    <location>
        <begin position="236"/>
        <end position="256"/>
    </location>
</feature>
<comment type="subcellular location">
    <subcellularLocation>
        <location evidence="1">Cell membrane</location>
        <topology evidence="1">Multi-pass membrane protein</topology>
    </subcellularLocation>
</comment>
<dbReference type="RefSeq" id="WP_282200800.1">
    <property type="nucleotide sequence ID" value="NZ_BOQE01000001.1"/>
</dbReference>
<dbReference type="Pfam" id="PF02653">
    <property type="entry name" value="BPD_transp_2"/>
    <property type="match status" value="1"/>
</dbReference>
<evidence type="ECO:0000313" key="8">
    <source>
        <dbReference type="Proteomes" id="UP001057291"/>
    </source>
</evidence>
<dbReference type="Proteomes" id="UP001057291">
    <property type="component" value="Unassembled WGS sequence"/>
</dbReference>
<dbReference type="CDD" id="cd06580">
    <property type="entry name" value="TM_PBP1_transp_TpRbsC_like"/>
    <property type="match status" value="1"/>
</dbReference>
<evidence type="ECO:0000256" key="5">
    <source>
        <dbReference type="ARBA" id="ARBA00023136"/>
    </source>
</evidence>
<dbReference type="GO" id="GO:0022857">
    <property type="term" value="F:transmembrane transporter activity"/>
    <property type="evidence" value="ECO:0007669"/>
    <property type="project" value="InterPro"/>
</dbReference>
<keyword evidence="4 6" id="KW-1133">Transmembrane helix</keyword>
<dbReference type="AlphaFoldDB" id="A0AAV4LJ15"/>
<comment type="caution">
    <text evidence="7">The sequence shown here is derived from an EMBL/GenBank/DDBJ whole genome shotgun (WGS) entry which is preliminary data.</text>
</comment>
<feature type="transmembrane region" description="Helical" evidence="6">
    <location>
        <begin position="143"/>
        <end position="162"/>
    </location>
</feature>
<feature type="transmembrane region" description="Helical" evidence="6">
    <location>
        <begin position="12"/>
        <end position="37"/>
    </location>
</feature>
<sequence length="353" mass="38091">MDKTMRPFQAFTVPVVAVVLGLVVGAVLMLILGYNPFNGYVAMFQGIFGSLYNIGETLRMVTPLIFTGLAVAFAFRTGLFNIGVEGQFMIGQLAALYVGIMWKLPTGIHAAVALLAAMIAGGLWAAIAGFLKARMRIHEVITTIMLNYIALYTSNYVISHFLKSETERSKDILPTASLKAPLLSVMFDNARIHWGILISLLFAVIAYWLLFKTVLGYELRAVGFNPHAAEYAGMNVSRNIVLSMAISGMIAAAGGACETLGVYGYMSIAAGFSGIGFDGIAVALIGANNPFGVILSALLFGGLTYGSNNMQMVENIPTEIIRVVMALIIFFVAAGGFVKWLLGVFRRRQEVQK</sequence>
<keyword evidence="8" id="KW-1185">Reference proteome</keyword>
<evidence type="ECO:0000313" key="7">
    <source>
        <dbReference type="EMBL" id="GIM47867.1"/>
    </source>
</evidence>
<feature type="transmembrane region" description="Helical" evidence="6">
    <location>
        <begin position="57"/>
        <end position="75"/>
    </location>
</feature>
<dbReference type="InterPro" id="IPR001851">
    <property type="entry name" value="ABC_transp_permease"/>
</dbReference>
<keyword evidence="3 6" id="KW-0812">Transmembrane</keyword>
<keyword evidence="2" id="KW-1003">Cell membrane</keyword>
<name>A0AAV4LJ15_9BACL</name>
<feature type="transmembrane region" description="Helical" evidence="6">
    <location>
        <begin position="320"/>
        <end position="342"/>
    </location>
</feature>
<dbReference type="PANTHER" id="PTHR47089">
    <property type="entry name" value="ABC TRANSPORTER, PERMEASE PROTEIN"/>
    <property type="match status" value="1"/>
</dbReference>
<evidence type="ECO:0000256" key="2">
    <source>
        <dbReference type="ARBA" id="ARBA00022475"/>
    </source>
</evidence>
<dbReference type="PANTHER" id="PTHR47089:SF1">
    <property type="entry name" value="GUANOSINE ABC TRANSPORTER PERMEASE PROTEIN NUPP"/>
    <property type="match status" value="1"/>
</dbReference>
<feature type="transmembrane region" description="Helical" evidence="6">
    <location>
        <begin position="108"/>
        <end position="131"/>
    </location>
</feature>
<accession>A0AAV4LJ15</accession>
<proteinExistence type="predicted"/>
<dbReference type="GO" id="GO:0005886">
    <property type="term" value="C:plasma membrane"/>
    <property type="evidence" value="ECO:0007669"/>
    <property type="project" value="UniProtKB-SubCell"/>
</dbReference>
<keyword evidence="5 6" id="KW-0472">Membrane</keyword>
<evidence type="ECO:0000256" key="1">
    <source>
        <dbReference type="ARBA" id="ARBA00004651"/>
    </source>
</evidence>
<feature type="transmembrane region" description="Helical" evidence="6">
    <location>
        <begin position="262"/>
        <end position="284"/>
    </location>
</feature>
<evidence type="ECO:0000256" key="6">
    <source>
        <dbReference type="SAM" id="Phobius"/>
    </source>
</evidence>
<reference evidence="7" key="1">
    <citation type="journal article" date="2023" name="Int. J. Syst. Evol. Microbiol.">
        <title>Collibacillus ludicampi gen. nov., sp. nov., a new soil bacterium of the family Alicyclobacillaceae.</title>
        <authorList>
            <person name="Jojima T."/>
            <person name="Ioku Y."/>
            <person name="Fukuta Y."/>
            <person name="Shirasaka N."/>
            <person name="Matsumura Y."/>
            <person name="Mori M."/>
        </authorList>
    </citation>
    <scope>NUCLEOTIDE SEQUENCE</scope>
    <source>
        <strain evidence="7">TP075</strain>
    </source>
</reference>
<protein>
    <submittedName>
        <fullName evidence="7">ABC transporter permease</fullName>
    </submittedName>
</protein>
<dbReference type="EMBL" id="BOQE01000001">
    <property type="protein sequence ID" value="GIM47867.1"/>
    <property type="molecule type" value="Genomic_DNA"/>
</dbReference>
<evidence type="ECO:0000256" key="4">
    <source>
        <dbReference type="ARBA" id="ARBA00022989"/>
    </source>
</evidence>
<feature type="transmembrane region" description="Helical" evidence="6">
    <location>
        <begin position="291"/>
        <end position="308"/>
    </location>
</feature>
<evidence type="ECO:0000256" key="3">
    <source>
        <dbReference type="ARBA" id="ARBA00022692"/>
    </source>
</evidence>
<organism evidence="7 8">
    <name type="scientific">Collibacillus ludicampi</name>
    <dbReference type="NCBI Taxonomy" id="2771369"/>
    <lineage>
        <taxon>Bacteria</taxon>
        <taxon>Bacillati</taxon>
        <taxon>Bacillota</taxon>
        <taxon>Bacilli</taxon>
        <taxon>Bacillales</taxon>
        <taxon>Alicyclobacillaceae</taxon>
        <taxon>Collibacillus</taxon>
    </lineage>
</organism>